<evidence type="ECO:0000256" key="1">
    <source>
        <dbReference type="ARBA" id="ARBA00003944"/>
    </source>
</evidence>
<evidence type="ECO:0000313" key="6">
    <source>
        <dbReference type="EMBL" id="EEQ09435.1"/>
    </source>
</evidence>
<dbReference type="PANTHER" id="PTHR37533">
    <property type="entry name" value="FLAGELLAR HOOK-LENGTH CONTROL PROTEIN"/>
    <property type="match status" value="1"/>
</dbReference>
<dbReference type="Gene3D" id="3.30.750.140">
    <property type="match status" value="1"/>
</dbReference>
<feature type="region of interest" description="Disordered" evidence="4">
    <location>
        <begin position="351"/>
        <end position="379"/>
    </location>
</feature>
<feature type="region of interest" description="Disordered" evidence="4">
    <location>
        <begin position="167"/>
        <end position="191"/>
    </location>
</feature>
<dbReference type="Proteomes" id="UP000003027">
    <property type="component" value="Unassembled WGS sequence"/>
</dbReference>
<dbReference type="PRINTS" id="PR01007">
    <property type="entry name" value="FLGHOOKFLIK"/>
</dbReference>
<keyword evidence="6" id="KW-0969">Cilium</keyword>
<keyword evidence="3" id="KW-1005">Bacterial flagellum biogenesis</keyword>
<keyword evidence="6" id="KW-0282">Flagellum</keyword>
<evidence type="ECO:0000256" key="4">
    <source>
        <dbReference type="SAM" id="MobiDB-lite"/>
    </source>
</evidence>
<comment type="function">
    <text evidence="1">Controls the length of the flagellar hook.</text>
</comment>
<dbReference type="Pfam" id="PF02120">
    <property type="entry name" value="Flg_hook"/>
    <property type="match status" value="1"/>
</dbReference>
<proteinExistence type="inferred from homology"/>
<comment type="similarity">
    <text evidence="2">Belongs to the FliK family.</text>
</comment>
<reference evidence="6" key="1">
    <citation type="submission" date="2008-12" db="EMBL/GenBank/DDBJ databases">
        <title>Annotation of the Yersinia mollaretii ATCC 43969 genome.</title>
        <authorList>
            <person name="Read T.D."/>
            <person name="Akmal A."/>
            <person name="Bishop-Lilly K."/>
            <person name="Chen P.E."/>
            <person name="Cook C."/>
            <person name="Kiley M.P."/>
            <person name="Lentz S."/>
            <person name="Mateczun A."/>
            <person name="Nagarajan N."/>
            <person name="Nolan N."/>
            <person name="Osborne B.I."/>
            <person name="Pop M."/>
            <person name="Sozhamannan S."/>
            <person name="Stewart A.C."/>
            <person name="Sulakvelidze A."/>
            <person name="Thomason B."/>
            <person name="Willner K."/>
            <person name="Zwick M.E."/>
        </authorList>
    </citation>
    <scope>NUCLEOTIDE SEQUENCE [LARGE SCALE GENOMIC DNA]</scope>
    <source>
        <strain evidence="6">ATCC 43969</strain>
    </source>
</reference>
<evidence type="ECO:0000313" key="7">
    <source>
        <dbReference type="Proteomes" id="UP000003027"/>
    </source>
</evidence>
<protein>
    <submittedName>
        <fullName evidence="6">Flagellar hook-length control protein</fullName>
    </submittedName>
</protein>
<gene>
    <name evidence="6" type="ORF">ymoll0001_16940</name>
</gene>
<dbReference type="PANTHER" id="PTHR37533:SF2">
    <property type="entry name" value="FLAGELLAR HOOK-LENGTH CONTROL PROTEIN"/>
    <property type="match status" value="1"/>
</dbReference>
<dbReference type="InterPro" id="IPR038610">
    <property type="entry name" value="FliK-like_C_sf"/>
</dbReference>
<name>A0ABP2EBS7_YERMW</name>
<organism evidence="6 7">
    <name type="scientific">Yersinia mollaretii (strain ATCC 43969 / DSM 18520 / CIP 103324 / CNY 7263 / WAIP 204)</name>
    <dbReference type="NCBI Taxonomy" id="349967"/>
    <lineage>
        <taxon>Bacteria</taxon>
        <taxon>Pseudomonadati</taxon>
        <taxon>Pseudomonadota</taxon>
        <taxon>Gammaproteobacteria</taxon>
        <taxon>Enterobacterales</taxon>
        <taxon>Yersiniaceae</taxon>
        <taxon>Yersinia</taxon>
    </lineage>
</organism>
<keyword evidence="7" id="KW-1185">Reference proteome</keyword>
<comment type="caution">
    <text evidence="6">The sequence shown here is derived from an EMBL/GenBank/DDBJ whole genome shotgun (WGS) entry which is preliminary data.</text>
</comment>
<feature type="domain" description="Flagellar hook-length control protein-like C-terminal" evidence="5">
    <location>
        <begin position="278"/>
        <end position="360"/>
    </location>
</feature>
<feature type="compositionally biased region" description="Low complexity" evidence="4">
    <location>
        <begin position="357"/>
        <end position="370"/>
    </location>
</feature>
<evidence type="ECO:0000259" key="5">
    <source>
        <dbReference type="Pfam" id="PF02120"/>
    </source>
</evidence>
<sequence>MGDQLGKELTAIDASTLKSSLAATTDITADVEGGKSTTGSSKLNQLLAALGDISATLPAGLTHAGQSGDAANLKKTTVDDDKALDNSADKTDLSALQTLLAMLPHQVATTLGSANNGQKATLTEGNGLSGSKGSAKQDLAALTSLTSQDKGLASLMGSTLATVGSNLKSDKTVSSDPLSASTAKSKTAQDRLARLTAQSADSTPNVKAAPLAAQADSAVTATSALDKIVVSSSAVTPALPPISSPVLSTSTGAQVSVPVSGHLSAQLGSQEWQQSLGQQVVMFSRNGQQSAELRLHPQELGALQISLKMEDNQAQLHFASAHSQVRAALEAAMPSLRSALAESGIQLGQSSVGSEGQWQQAQQQSQQNQQGFASRHQPAYGETAAADALASTPLVTPAALQALANGSGGVDIFA</sequence>
<dbReference type="EMBL" id="AALD02000039">
    <property type="protein sequence ID" value="EEQ09435.1"/>
    <property type="molecule type" value="Genomic_DNA"/>
</dbReference>
<dbReference type="InterPro" id="IPR021136">
    <property type="entry name" value="Flagellar_hook_control-like_C"/>
</dbReference>
<dbReference type="CDD" id="cd17470">
    <property type="entry name" value="T3SS_Flik_C"/>
    <property type="match status" value="1"/>
</dbReference>
<dbReference type="InterPro" id="IPR001635">
    <property type="entry name" value="Flag_hook_Flik"/>
</dbReference>
<evidence type="ECO:0000256" key="3">
    <source>
        <dbReference type="ARBA" id="ARBA00022795"/>
    </source>
</evidence>
<keyword evidence="6" id="KW-0966">Cell projection</keyword>
<evidence type="ECO:0000256" key="2">
    <source>
        <dbReference type="ARBA" id="ARBA00009149"/>
    </source>
</evidence>
<feature type="compositionally biased region" description="Polar residues" evidence="4">
    <location>
        <begin position="174"/>
        <end position="186"/>
    </location>
</feature>
<dbReference type="InterPro" id="IPR052563">
    <property type="entry name" value="FliK"/>
</dbReference>
<accession>A0ABP2EBS7</accession>